<keyword evidence="7 14" id="KW-0378">Hydrolase</keyword>
<feature type="compositionally biased region" description="Polar residues" evidence="11">
    <location>
        <begin position="24"/>
        <end position="41"/>
    </location>
</feature>
<evidence type="ECO:0000313" key="15">
    <source>
        <dbReference type="Proteomes" id="UP000507470"/>
    </source>
</evidence>
<protein>
    <recommendedName>
        <fullName evidence="4">rhomboid protease</fullName>
        <ecNumber evidence="4">3.4.21.105</ecNumber>
    </recommendedName>
</protein>
<feature type="transmembrane region" description="Helical" evidence="12">
    <location>
        <begin position="348"/>
        <end position="373"/>
    </location>
</feature>
<evidence type="ECO:0000256" key="3">
    <source>
        <dbReference type="ARBA" id="ARBA00009045"/>
    </source>
</evidence>
<evidence type="ECO:0000313" key="14">
    <source>
        <dbReference type="EMBL" id="CAC5384180.1"/>
    </source>
</evidence>
<keyword evidence="15" id="KW-1185">Reference proteome</keyword>
<dbReference type="PANTHER" id="PTHR45840">
    <property type="entry name" value="RHOMBOID-RELATED PROTEIN"/>
    <property type="match status" value="1"/>
</dbReference>
<dbReference type="Pfam" id="PF01694">
    <property type="entry name" value="Rhomboid"/>
    <property type="match status" value="1"/>
</dbReference>
<dbReference type="GO" id="GO:0004252">
    <property type="term" value="F:serine-type endopeptidase activity"/>
    <property type="evidence" value="ECO:0007669"/>
    <property type="project" value="InterPro"/>
</dbReference>
<comment type="similarity">
    <text evidence="3">Belongs to the peptidase S54 family.</text>
</comment>
<dbReference type="AlphaFoldDB" id="A0A6J8BM56"/>
<feature type="domain" description="Peptidase S54 rhomboid" evidence="13">
    <location>
        <begin position="344"/>
        <end position="489"/>
    </location>
</feature>
<evidence type="ECO:0000256" key="2">
    <source>
        <dbReference type="ARBA" id="ARBA00004141"/>
    </source>
</evidence>
<feature type="transmembrane region" description="Helical" evidence="12">
    <location>
        <begin position="406"/>
        <end position="428"/>
    </location>
</feature>
<evidence type="ECO:0000256" key="1">
    <source>
        <dbReference type="ARBA" id="ARBA00000156"/>
    </source>
</evidence>
<evidence type="ECO:0000256" key="12">
    <source>
        <dbReference type="SAM" id="Phobius"/>
    </source>
</evidence>
<keyword evidence="9 12" id="KW-1133">Transmembrane helix</keyword>
<evidence type="ECO:0000256" key="8">
    <source>
        <dbReference type="ARBA" id="ARBA00022825"/>
    </source>
</evidence>
<keyword evidence="6 12" id="KW-0812">Transmembrane</keyword>
<feature type="compositionally biased region" description="Basic and acidic residues" evidence="11">
    <location>
        <begin position="9"/>
        <end position="20"/>
    </location>
</feature>
<reference evidence="14 15" key="1">
    <citation type="submission" date="2020-06" db="EMBL/GenBank/DDBJ databases">
        <authorList>
            <person name="Li R."/>
            <person name="Bekaert M."/>
        </authorList>
    </citation>
    <scope>NUCLEOTIDE SEQUENCE [LARGE SCALE GENOMIC DNA]</scope>
    <source>
        <strain evidence="15">wild</strain>
    </source>
</reference>
<dbReference type="InterPro" id="IPR022764">
    <property type="entry name" value="Peptidase_S54_rhomboid_dom"/>
</dbReference>
<dbReference type="FunFam" id="1.20.1540.10:FF:000007">
    <property type="entry name" value="Rhomboid like 2"/>
    <property type="match status" value="1"/>
</dbReference>
<dbReference type="OrthoDB" id="418595at2759"/>
<dbReference type="Proteomes" id="UP000507470">
    <property type="component" value="Unassembled WGS sequence"/>
</dbReference>
<sequence length="523" mass="59316">MAVHKPRVAFKDVTPEDERCPIPSVTQSVDDFGSSSNTNLPSKPAVRPKLRLDLSGYQPFLQSSLHSPISDFRAGDSNLTFTSRQTHVLSLTKPYIQTTSKTNIISPVLEPIAKPLHPSTVGRHRLDLHFDKDTEYHKTEVPSSRRKTSSVSREPNDIDNVYIDSLRKYQVDNWRHFFEWPGSQKPGEIRVGEIRRLLRNPLFFKDMDTHTIEVLQMKCMEPERRSITYQELVDLMSNKRTPSFRLAVDGQSKETLECLSRKDKTTFFQVMVRAVARNFLTDDVERQYYADRYNCCPPPIFVPVITLIEIALFAYYCVENGNINHNGPLPVESVLIYRPDKRVEFWRFLCYTFIHAGWVHLIFNMVVQIAVGIPLEMIHGCLRTGMVYMSGVLAGSLGTSVFDMEAYLVGASGGVYALLAAHLANIVLNYSNMELGILKLAAVLIIASADVGFAIWDRYSSEVTDAPVGYTAHLMGALAGLTIGLVVLKNFEQKLHEQYIWWIALAVYLGCIVFAICWNVLYY</sequence>
<feature type="transmembrane region" description="Helical" evidence="12">
    <location>
        <begin position="435"/>
        <end position="456"/>
    </location>
</feature>
<feature type="transmembrane region" description="Helical" evidence="12">
    <location>
        <begin position="500"/>
        <end position="521"/>
    </location>
</feature>
<keyword evidence="8" id="KW-0720">Serine protease</keyword>
<dbReference type="GO" id="GO:0006508">
    <property type="term" value="P:proteolysis"/>
    <property type="evidence" value="ECO:0007669"/>
    <property type="project" value="UniProtKB-KW"/>
</dbReference>
<dbReference type="EC" id="3.4.21.105" evidence="4"/>
<evidence type="ECO:0000256" key="10">
    <source>
        <dbReference type="ARBA" id="ARBA00023136"/>
    </source>
</evidence>
<feature type="region of interest" description="Disordered" evidence="11">
    <location>
        <begin position="133"/>
        <end position="154"/>
    </location>
</feature>
<dbReference type="Gene3D" id="1.20.1540.10">
    <property type="entry name" value="Rhomboid-like"/>
    <property type="match status" value="1"/>
</dbReference>
<evidence type="ECO:0000256" key="6">
    <source>
        <dbReference type="ARBA" id="ARBA00022692"/>
    </source>
</evidence>
<evidence type="ECO:0000256" key="4">
    <source>
        <dbReference type="ARBA" id="ARBA00013039"/>
    </source>
</evidence>
<proteinExistence type="inferred from homology"/>
<dbReference type="InterPro" id="IPR035952">
    <property type="entry name" value="Rhomboid-like_sf"/>
</dbReference>
<evidence type="ECO:0000256" key="9">
    <source>
        <dbReference type="ARBA" id="ARBA00022989"/>
    </source>
</evidence>
<dbReference type="PANTHER" id="PTHR45840:SF2">
    <property type="entry name" value="PROTEIN RHOMBOID-RELATED"/>
    <property type="match status" value="1"/>
</dbReference>
<dbReference type="SUPFAM" id="SSF144091">
    <property type="entry name" value="Rhomboid-like"/>
    <property type="match status" value="1"/>
</dbReference>
<keyword evidence="5" id="KW-0645">Protease</keyword>
<gene>
    <name evidence="14" type="ORF">MCOR_19850</name>
</gene>
<feature type="transmembrane region" description="Helical" evidence="12">
    <location>
        <begin position="468"/>
        <end position="488"/>
    </location>
</feature>
<comment type="subcellular location">
    <subcellularLocation>
        <location evidence="2">Membrane</location>
        <topology evidence="2">Multi-pass membrane protein</topology>
    </subcellularLocation>
</comment>
<dbReference type="GO" id="GO:0016020">
    <property type="term" value="C:membrane"/>
    <property type="evidence" value="ECO:0007669"/>
    <property type="project" value="UniProtKB-SubCell"/>
</dbReference>
<keyword evidence="10 12" id="KW-0472">Membrane</keyword>
<evidence type="ECO:0000259" key="13">
    <source>
        <dbReference type="Pfam" id="PF01694"/>
    </source>
</evidence>
<organism evidence="14 15">
    <name type="scientific">Mytilus coruscus</name>
    <name type="common">Sea mussel</name>
    <dbReference type="NCBI Taxonomy" id="42192"/>
    <lineage>
        <taxon>Eukaryota</taxon>
        <taxon>Metazoa</taxon>
        <taxon>Spiralia</taxon>
        <taxon>Lophotrochozoa</taxon>
        <taxon>Mollusca</taxon>
        <taxon>Bivalvia</taxon>
        <taxon>Autobranchia</taxon>
        <taxon>Pteriomorphia</taxon>
        <taxon>Mytilida</taxon>
        <taxon>Mytiloidea</taxon>
        <taxon>Mytilidae</taxon>
        <taxon>Mytilinae</taxon>
        <taxon>Mytilus</taxon>
    </lineage>
</organism>
<name>A0A6J8BM56_MYTCO</name>
<dbReference type="InterPro" id="IPR051739">
    <property type="entry name" value="Rhomboid_IM_Serine_Proteases"/>
</dbReference>
<evidence type="ECO:0000256" key="7">
    <source>
        <dbReference type="ARBA" id="ARBA00022801"/>
    </source>
</evidence>
<evidence type="ECO:0000256" key="5">
    <source>
        <dbReference type="ARBA" id="ARBA00022670"/>
    </source>
</evidence>
<feature type="region of interest" description="Disordered" evidence="11">
    <location>
        <begin position="1"/>
        <end position="45"/>
    </location>
</feature>
<accession>A0A6J8BM56</accession>
<comment type="catalytic activity">
    <reaction evidence="1">
        <text>Cleaves type-1 transmembrane domains using a catalytic dyad composed of serine and histidine that are contributed by different transmembrane domains.</text>
        <dbReference type="EC" id="3.4.21.105"/>
    </reaction>
</comment>
<dbReference type="EMBL" id="CACVKT020003487">
    <property type="protein sequence ID" value="CAC5384180.1"/>
    <property type="molecule type" value="Genomic_DNA"/>
</dbReference>
<evidence type="ECO:0000256" key="11">
    <source>
        <dbReference type="SAM" id="MobiDB-lite"/>
    </source>
</evidence>